<keyword evidence="2" id="KW-0808">Transferase</keyword>
<dbReference type="GO" id="GO:0016757">
    <property type="term" value="F:glycosyltransferase activity"/>
    <property type="evidence" value="ECO:0007669"/>
    <property type="project" value="UniProtKB-KW"/>
</dbReference>
<feature type="domain" description="Glycosyltransferase subfamily 4-like N-terminal" evidence="1">
    <location>
        <begin position="13"/>
        <end position="165"/>
    </location>
</feature>
<dbReference type="Proteomes" id="UP000324575">
    <property type="component" value="Unassembled WGS sequence"/>
</dbReference>
<reference evidence="2 3" key="1">
    <citation type="submission" date="2019-03" db="EMBL/GenBank/DDBJ databases">
        <title>Single cell metagenomics reveals metabolic interactions within the superorganism composed of flagellate Streblomastix strix and complex community of Bacteroidetes bacteria on its surface.</title>
        <authorList>
            <person name="Treitli S.C."/>
            <person name="Kolisko M."/>
            <person name="Husnik F."/>
            <person name="Keeling P."/>
            <person name="Hampl V."/>
        </authorList>
    </citation>
    <scope>NUCLEOTIDE SEQUENCE [LARGE SCALE GENOMIC DNA]</scope>
    <source>
        <strain evidence="2">St1</strain>
    </source>
</reference>
<proteinExistence type="predicted"/>
<name>A0A5M8P532_9BACT</name>
<dbReference type="EMBL" id="SNRX01000001">
    <property type="protein sequence ID" value="KAA6303629.1"/>
    <property type="molecule type" value="Genomic_DNA"/>
</dbReference>
<sequence>MRIMQVITQSELGGAQSVVLHLSNYFTAIEGNEVYIVSGGPGDAWKELDKRVKVIYIPESRKKIGWQDSIVLWKLWRVRMKYKPDVVHLHSSKAGVLGRLVFPHKKIIYTVHGFDSIRIAFRLFLPVEKLLKNRARYIVGVSQYDVEHLEKEGIKDSVCIYNGIEDGSKNNHPADDLQKDLALLEQLRHEGKFIVATIARLGKQKKYDLFCRIAEVYSAEAVAFIWIGNQTVPDEMPENVYCLGEIKAAHRLLPAIDLFILTSNYEGFPISIIEAFSYGKPTVASDVGGIHEILDGTNGFALPNQVAPFVEKINLYRNNQPLYKQTCLMARSTFLQHFTIQNMCDQYQKLYAHLP</sequence>
<dbReference type="EC" id="2.4.1.306" evidence="2"/>
<dbReference type="AlphaFoldDB" id="A0A5M8P532"/>
<comment type="caution">
    <text evidence="2">The sequence shown here is derived from an EMBL/GenBank/DDBJ whole genome shotgun (WGS) entry which is preliminary data.</text>
</comment>
<dbReference type="PANTHER" id="PTHR12526">
    <property type="entry name" value="GLYCOSYLTRANSFERASE"/>
    <property type="match status" value="1"/>
</dbReference>
<dbReference type="Gene3D" id="3.40.50.2000">
    <property type="entry name" value="Glycogen Phosphorylase B"/>
    <property type="match status" value="2"/>
</dbReference>
<accession>A0A5M8P532</accession>
<dbReference type="PANTHER" id="PTHR12526:SF630">
    <property type="entry name" value="GLYCOSYLTRANSFERASE"/>
    <property type="match status" value="1"/>
</dbReference>
<evidence type="ECO:0000313" key="2">
    <source>
        <dbReference type="EMBL" id="KAA6303629.1"/>
    </source>
</evidence>
<keyword evidence="2" id="KW-0328">Glycosyltransferase</keyword>
<dbReference type="Pfam" id="PF13439">
    <property type="entry name" value="Glyco_transf_4"/>
    <property type="match status" value="1"/>
</dbReference>
<organism evidence="2 3">
    <name type="scientific">Candidatus Ordinivivax streblomastigis</name>
    <dbReference type="NCBI Taxonomy" id="2540710"/>
    <lineage>
        <taxon>Bacteria</taxon>
        <taxon>Pseudomonadati</taxon>
        <taxon>Bacteroidota</taxon>
        <taxon>Bacteroidia</taxon>
        <taxon>Bacteroidales</taxon>
        <taxon>Candidatus Ordinivivax</taxon>
    </lineage>
</organism>
<dbReference type="Pfam" id="PF13692">
    <property type="entry name" value="Glyco_trans_1_4"/>
    <property type="match status" value="1"/>
</dbReference>
<evidence type="ECO:0000313" key="3">
    <source>
        <dbReference type="Proteomes" id="UP000324575"/>
    </source>
</evidence>
<evidence type="ECO:0000259" key="1">
    <source>
        <dbReference type="Pfam" id="PF13439"/>
    </source>
</evidence>
<dbReference type="SUPFAM" id="SSF53756">
    <property type="entry name" value="UDP-Glycosyltransferase/glycogen phosphorylase"/>
    <property type="match status" value="1"/>
</dbReference>
<dbReference type="InterPro" id="IPR028098">
    <property type="entry name" value="Glyco_trans_4-like_N"/>
</dbReference>
<protein>
    <submittedName>
        <fullName evidence="2">O-antigen biosynthesis glycosyltransferase WbnH</fullName>
        <ecNumber evidence="2">2.4.1.306</ecNumber>
    </submittedName>
</protein>
<gene>
    <name evidence="2" type="ORF">EZS26_000180</name>
</gene>